<keyword evidence="3 7" id="KW-0547">Nucleotide-binding</keyword>
<evidence type="ECO:0000256" key="7">
    <source>
        <dbReference type="RuleBase" id="RU364083"/>
    </source>
</evidence>
<dbReference type="InterPro" id="IPR003593">
    <property type="entry name" value="AAA+_ATPase"/>
</dbReference>
<evidence type="ECO:0000313" key="10">
    <source>
        <dbReference type="Proteomes" id="UP000184932"/>
    </source>
</evidence>
<dbReference type="InterPro" id="IPR050093">
    <property type="entry name" value="ABC_SmlMolc_Importer"/>
</dbReference>
<feature type="domain" description="ABC transporter" evidence="8">
    <location>
        <begin position="24"/>
        <end position="254"/>
    </location>
</feature>
<dbReference type="EC" id="7.6.2.11" evidence="7"/>
<evidence type="ECO:0000256" key="1">
    <source>
        <dbReference type="ARBA" id="ARBA00022448"/>
    </source>
</evidence>
<keyword evidence="1 7" id="KW-0813">Transport</keyword>
<keyword evidence="5 7" id="KW-1278">Translocase</keyword>
<dbReference type="GO" id="GO:0015847">
    <property type="term" value="P:putrescine transport"/>
    <property type="evidence" value="ECO:0007669"/>
    <property type="project" value="UniProtKB-ARBA"/>
</dbReference>
<dbReference type="Gene3D" id="3.40.50.300">
    <property type="entry name" value="P-loop containing nucleotide triphosphate hydrolases"/>
    <property type="match status" value="1"/>
</dbReference>
<dbReference type="RefSeq" id="WP_084192917.1">
    <property type="nucleotide sequence ID" value="NZ_FSRL01000001.1"/>
</dbReference>
<proteinExistence type="inferred from homology"/>
<dbReference type="SUPFAM" id="SSF52540">
    <property type="entry name" value="P-loop containing nucleoside triphosphate hydrolases"/>
    <property type="match status" value="1"/>
</dbReference>
<dbReference type="PROSITE" id="PS50893">
    <property type="entry name" value="ABC_TRANSPORTER_2"/>
    <property type="match status" value="1"/>
</dbReference>
<dbReference type="AlphaFoldDB" id="A0A1N6EMY9"/>
<dbReference type="InterPro" id="IPR003439">
    <property type="entry name" value="ABC_transporter-like_ATP-bd"/>
</dbReference>
<dbReference type="GO" id="GO:0005524">
    <property type="term" value="F:ATP binding"/>
    <property type="evidence" value="ECO:0007669"/>
    <property type="project" value="UniProtKB-KW"/>
</dbReference>
<evidence type="ECO:0000256" key="3">
    <source>
        <dbReference type="ARBA" id="ARBA00022741"/>
    </source>
</evidence>
<dbReference type="Proteomes" id="UP000184932">
    <property type="component" value="Unassembled WGS sequence"/>
</dbReference>
<dbReference type="SUPFAM" id="SSF50331">
    <property type="entry name" value="MOP-like"/>
    <property type="match status" value="1"/>
</dbReference>
<dbReference type="FunFam" id="3.40.50.300:FF:000133">
    <property type="entry name" value="Spermidine/putrescine import ATP-binding protein PotA"/>
    <property type="match status" value="1"/>
</dbReference>
<evidence type="ECO:0000256" key="4">
    <source>
        <dbReference type="ARBA" id="ARBA00022840"/>
    </source>
</evidence>
<comment type="similarity">
    <text evidence="7">Belongs to the ABC transporter superfamily. Spermidine/putrescine importer (TC 3.A.1.11.1) family.</text>
</comment>
<accession>A0A1N6EMY9</accession>
<keyword evidence="4 7" id="KW-0067">ATP-binding</keyword>
<dbReference type="GO" id="GO:0015417">
    <property type="term" value="F:ABC-type polyamine transporter activity"/>
    <property type="evidence" value="ECO:0007669"/>
    <property type="project" value="UniProtKB-EC"/>
</dbReference>
<dbReference type="PANTHER" id="PTHR42781">
    <property type="entry name" value="SPERMIDINE/PUTRESCINE IMPORT ATP-BINDING PROTEIN POTA"/>
    <property type="match status" value="1"/>
</dbReference>
<keyword evidence="2 7" id="KW-1003">Cell membrane</keyword>
<comment type="subunit">
    <text evidence="7">The complex is composed of two ATP-binding proteins (PotA), two transmembrane proteins (PotB and PotC) and a solute-binding protein (PotD).</text>
</comment>
<dbReference type="InterPro" id="IPR008995">
    <property type="entry name" value="Mo/tungstate-bd_C_term_dom"/>
</dbReference>
<dbReference type="Pfam" id="PF00005">
    <property type="entry name" value="ABC_tran"/>
    <property type="match status" value="1"/>
</dbReference>
<dbReference type="GO" id="GO:0016887">
    <property type="term" value="F:ATP hydrolysis activity"/>
    <property type="evidence" value="ECO:0007669"/>
    <property type="project" value="InterPro"/>
</dbReference>
<dbReference type="Gene3D" id="2.40.50.100">
    <property type="match status" value="1"/>
</dbReference>
<comment type="catalytic activity">
    <reaction evidence="7">
        <text>ATP + H2O + polyamine-[polyamine-binding protein]Side 1 = ADP + phosphate + polyamineSide 2 + [polyamine-binding protein]Side 1.</text>
        <dbReference type="EC" id="7.6.2.11"/>
    </reaction>
</comment>
<evidence type="ECO:0000259" key="8">
    <source>
        <dbReference type="PROSITE" id="PS50893"/>
    </source>
</evidence>
<evidence type="ECO:0000256" key="5">
    <source>
        <dbReference type="ARBA" id="ARBA00022967"/>
    </source>
</evidence>
<keyword evidence="10" id="KW-1185">Reference proteome</keyword>
<dbReference type="InterPro" id="IPR005893">
    <property type="entry name" value="PotA-like"/>
</dbReference>
<evidence type="ECO:0000256" key="6">
    <source>
        <dbReference type="ARBA" id="ARBA00023136"/>
    </source>
</evidence>
<dbReference type="InterPro" id="IPR027417">
    <property type="entry name" value="P-loop_NTPase"/>
</dbReference>
<dbReference type="InterPro" id="IPR017871">
    <property type="entry name" value="ABC_transporter-like_CS"/>
</dbReference>
<reference evidence="10" key="1">
    <citation type="submission" date="2016-11" db="EMBL/GenBank/DDBJ databases">
        <authorList>
            <person name="Varghese N."/>
            <person name="Submissions S."/>
        </authorList>
    </citation>
    <scope>NUCLEOTIDE SEQUENCE [LARGE SCALE GENOMIC DNA]</scope>
    <source>
        <strain evidence="10">DSM 29440</strain>
    </source>
</reference>
<organism evidence="9 10">
    <name type="scientific">Vannielia litorea</name>
    <dbReference type="NCBI Taxonomy" id="1217970"/>
    <lineage>
        <taxon>Bacteria</taxon>
        <taxon>Pseudomonadati</taxon>
        <taxon>Pseudomonadota</taxon>
        <taxon>Alphaproteobacteria</taxon>
        <taxon>Rhodobacterales</taxon>
        <taxon>Paracoccaceae</taxon>
        <taxon>Vannielia</taxon>
    </lineage>
</organism>
<comment type="function">
    <text evidence="7">Part of the ABC transporter complex PotABCD involved in spermidine/putrescine import. Responsible for energy coupling to the transport system.</text>
</comment>
<dbReference type="PROSITE" id="PS00211">
    <property type="entry name" value="ABC_TRANSPORTER_1"/>
    <property type="match status" value="1"/>
</dbReference>
<dbReference type="Pfam" id="PF08402">
    <property type="entry name" value="TOBE_2"/>
    <property type="match status" value="1"/>
</dbReference>
<dbReference type="PANTHER" id="PTHR42781:SF4">
    <property type="entry name" value="SPERMIDINE_PUTRESCINE IMPORT ATP-BINDING PROTEIN POTA"/>
    <property type="match status" value="1"/>
</dbReference>
<dbReference type="NCBIfam" id="TIGR01187">
    <property type="entry name" value="potA"/>
    <property type="match status" value="1"/>
</dbReference>
<protein>
    <recommendedName>
        <fullName evidence="7">Spermidine/putrescine import ATP-binding protein PotA</fullName>
        <ecNumber evidence="7">7.6.2.11</ecNumber>
    </recommendedName>
</protein>
<keyword evidence="6 7" id="KW-0472">Membrane</keyword>
<evidence type="ECO:0000256" key="2">
    <source>
        <dbReference type="ARBA" id="ARBA00022475"/>
    </source>
</evidence>
<name>A0A1N6EMY9_9RHOB</name>
<dbReference type="OrthoDB" id="9802264at2"/>
<dbReference type="EMBL" id="FSRL01000001">
    <property type="protein sequence ID" value="SIN84348.1"/>
    <property type="molecule type" value="Genomic_DNA"/>
</dbReference>
<dbReference type="GO" id="GO:0043190">
    <property type="term" value="C:ATP-binding cassette (ABC) transporter complex"/>
    <property type="evidence" value="ECO:0007669"/>
    <property type="project" value="InterPro"/>
</dbReference>
<sequence>MLIDPKLHQPAGAVPAQPPARTAVKIDGVSKSFDGTLALEPSWLKVRKGEFLTLLGPSGCGKTTLLNLVAGFLEPDKGELFIDDALVTQVPVHRREIGIVFQNYALFPHMDVVRNVEYGLRTRGVAASEARARAMETLRLVKLEQFADRRPRQLSGGQQQRVALARALVIRPKVLLLDEPFSALDRNLRAAMQIELKEIQQGLGVTTIFVTHDQGEALSMSDRIAVMSKGRIRQIGTPEEIYASPADRFVGTFVGDANLLNGTVTARESGTLTLDLAGTSLTLPESAAPEAGAGAQVELFARPEACRLVARGTPGALPATVSFAVYQGAHVELHLACPAAVDGQLMLRLPVGNLPKVGEAVAVALPEAPVVFTGASQ</sequence>
<dbReference type="SMART" id="SM00382">
    <property type="entry name" value="AAA"/>
    <property type="match status" value="1"/>
</dbReference>
<dbReference type="STRING" id="1217970.SAMN05444002_0945"/>
<gene>
    <name evidence="7" type="primary">potA</name>
    <name evidence="9" type="ORF">SAMN05444002_0945</name>
</gene>
<evidence type="ECO:0000313" key="9">
    <source>
        <dbReference type="EMBL" id="SIN84348.1"/>
    </source>
</evidence>
<dbReference type="InterPro" id="IPR013611">
    <property type="entry name" value="Transp-assoc_OB_typ2"/>
</dbReference>